<keyword evidence="7" id="KW-1185">Reference proteome</keyword>
<keyword evidence="1 4" id="KW-0547">Nucleotide-binding</keyword>
<feature type="compositionally biased region" description="Basic and acidic residues" evidence="5">
    <location>
        <begin position="94"/>
        <end position="108"/>
    </location>
</feature>
<keyword evidence="4 6" id="KW-0347">Helicase</keyword>
<dbReference type="EC" id="3.6.4.13" evidence="4"/>
<dbReference type="GO" id="GO:0016787">
    <property type="term" value="F:hydrolase activity"/>
    <property type="evidence" value="ECO:0007669"/>
    <property type="project" value="UniProtKB-KW"/>
</dbReference>
<sequence length="323" mass="35477">MFNIKRFDADNVAQTPSSPSVDRLAKLNARFKKSKATDSASPHVSEPFSTTTTTTTSSSSQKESSSASGTHQRFKDVASSRSRDSEQPIISYKRTREVEIKDSRPGKKWDKKRTKELRDEDLIPNDVRLARKAEAEAKAKAETESNDFGGLALPSFEDLEALAEDMDKENDPHPTPAVDKDKDEDMEDSTEMEDLEDVRPIMDDAALDAALADIAALVPLPTFEVKEVTAEERERAKAMGIPDWLAHPTTIDPETNTPIDSALFGLSDRLLKQCRKAGIEECFAVQTAVIPVLMRAKHLGDIRKAPGDLCVSAPTGSGKTLAY</sequence>
<dbReference type="Gene3D" id="3.40.50.300">
    <property type="entry name" value="P-loop containing nucleotide triphosphate hydrolases"/>
    <property type="match status" value="1"/>
</dbReference>
<evidence type="ECO:0000256" key="1">
    <source>
        <dbReference type="ARBA" id="ARBA00022741"/>
    </source>
</evidence>
<comment type="domain">
    <text evidence="4">The Q motif is unique to and characteristic of the DEAD box family of RNA helicases and controls ATP binding and hydrolysis.</text>
</comment>
<keyword evidence="3 4" id="KW-0067">ATP-binding</keyword>
<comment type="function">
    <text evidence="4">RNA helicase.</text>
</comment>
<protein>
    <recommendedName>
        <fullName evidence="4">ATP-dependent RNA helicase</fullName>
        <ecNumber evidence="4">3.6.4.13</ecNumber>
    </recommendedName>
</protein>
<dbReference type="AlphaFoldDB" id="A0A9P6FJL5"/>
<feature type="compositionally biased region" description="Low complexity" evidence="5">
    <location>
        <begin position="49"/>
        <end position="70"/>
    </location>
</feature>
<dbReference type="PANTHER" id="PTHR24031">
    <property type="entry name" value="RNA HELICASE"/>
    <property type="match status" value="1"/>
</dbReference>
<evidence type="ECO:0000256" key="5">
    <source>
        <dbReference type="SAM" id="MobiDB-lite"/>
    </source>
</evidence>
<feature type="region of interest" description="Disordered" evidence="5">
    <location>
        <begin position="1"/>
        <end position="121"/>
    </location>
</feature>
<dbReference type="SUPFAM" id="SSF52540">
    <property type="entry name" value="P-loop containing nucleoside triphosphate hydrolases"/>
    <property type="match status" value="1"/>
</dbReference>
<proteinExistence type="inferred from homology"/>
<dbReference type="GO" id="GO:0003723">
    <property type="term" value="F:RNA binding"/>
    <property type="evidence" value="ECO:0007669"/>
    <property type="project" value="UniProtKB-UniRule"/>
</dbReference>
<evidence type="ECO:0000313" key="7">
    <source>
        <dbReference type="Proteomes" id="UP000780801"/>
    </source>
</evidence>
<feature type="non-terminal residue" evidence="6">
    <location>
        <position position="323"/>
    </location>
</feature>
<comment type="caution">
    <text evidence="6">The sequence shown here is derived from an EMBL/GenBank/DDBJ whole genome shotgun (WGS) entry which is preliminary data.</text>
</comment>
<accession>A0A9P6FJL5</accession>
<evidence type="ECO:0000256" key="4">
    <source>
        <dbReference type="RuleBase" id="RU365068"/>
    </source>
</evidence>
<dbReference type="EMBL" id="JAABOA010006604">
    <property type="protein sequence ID" value="KAF9557454.1"/>
    <property type="molecule type" value="Genomic_DNA"/>
</dbReference>
<name>A0A9P6FJL5_9FUNG</name>
<dbReference type="OrthoDB" id="3370at2759"/>
<feature type="compositionally biased region" description="Acidic residues" evidence="5">
    <location>
        <begin position="184"/>
        <end position="193"/>
    </location>
</feature>
<gene>
    <name evidence="6" type="primary">DBP6_2</name>
    <name evidence="6" type="ORF">BGW38_009161</name>
</gene>
<dbReference type="InterPro" id="IPR027417">
    <property type="entry name" value="P-loop_NTPase"/>
</dbReference>
<keyword evidence="2 4" id="KW-0378">Hydrolase</keyword>
<dbReference type="GO" id="GO:0005524">
    <property type="term" value="F:ATP binding"/>
    <property type="evidence" value="ECO:0007669"/>
    <property type="project" value="UniProtKB-UniRule"/>
</dbReference>
<dbReference type="GO" id="GO:0003724">
    <property type="term" value="F:RNA helicase activity"/>
    <property type="evidence" value="ECO:0007669"/>
    <property type="project" value="UniProtKB-EC"/>
</dbReference>
<evidence type="ECO:0000313" key="6">
    <source>
        <dbReference type="EMBL" id="KAF9557454.1"/>
    </source>
</evidence>
<comment type="similarity">
    <text evidence="4">Belongs to the DEAD box helicase family.</text>
</comment>
<evidence type="ECO:0000256" key="3">
    <source>
        <dbReference type="ARBA" id="ARBA00022840"/>
    </source>
</evidence>
<dbReference type="Proteomes" id="UP000780801">
    <property type="component" value="Unassembled WGS sequence"/>
</dbReference>
<organism evidence="6 7">
    <name type="scientific">Lunasporangiospora selenospora</name>
    <dbReference type="NCBI Taxonomy" id="979761"/>
    <lineage>
        <taxon>Eukaryota</taxon>
        <taxon>Fungi</taxon>
        <taxon>Fungi incertae sedis</taxon>
        <taxon>Mucoromycota</taxon>
        <taxon>Mortierellomycotina</taxon>
        <taxon>Mortierellomycetes</taxon>
        <taxon>Mortierellales</taxon>
        <taxon>Mortierellaceae</taxon>
        <taxon>Lunasporangiospora</taxon>
    </lineage>
</organism>
<evidence type="ECO:0000256" key="2">
    <source>
        <dbReference type="ARBA" id="ARBA00022801"/>
    </source>
</evidence>
<comment type="catalytic activity">
    <reaction evidence="4">
        <text>ATP + H2O = ADP + phosphate + H(+)</text>
        <dbReference type="Rhea" id="RHEA:13065"/>
        <dbReference type="ChEBI" id="CHEBI:15377"/>
        <dbReference type="ChEBI" id="CHEBI:15378"/>
        <dbReference type="ChEBI" id="CHEBI:30616"/>
        <dbReference type="ChEBI" id="CHEBI:43474"/>
        <dbReference type="ChEBI" id="CHEBI:456216"/>
        <dbReference type="EC" id="3.6.4.13"/>
    </reaction>
</comment>
<keyword evidence="4" id="KW-0694">RNA-binding</keyword>
<feature type="region of interest" description="Disordered" evidence="5">
    <location>
        <begin position="165"/>
        <end position="193"/>
    </location>
</feature>
<reference evidence="6" key="1">
    <citation type="journal article" date="2020" name="Fungal Divers.">
        <title>Resolving the Mortierellaceae phylogeny through synthesis of multi-gene phylogenetics and phylogenomics.</title>
        <authorList>
            <person name="Vandepol N."/>
            <person name="Liber J."/>
            <person name="Desiro A."/>
            <person name="Na H."/>
            <person name="Kennedy M."/>
            <person name="Barry K."/>
            <person name="Grigoriev I.V."/>
            <person name="Miller A.N."/>
            <person name="O'Donnell K."/>
            <person name="Stajich J.E."/>
            <person name="Bonito G."/>
        </authorList>
    </citation>
    <scope>NUCLEOTIDE SEQUENCE</scope>
    <source>
        <strain evidence="6">KOD1015</strain>
    </source>
</reference>
<feature type="compositionally biased region" description="Basic and acidic residues" evidence="5">
    <location>
        <begin position="73"/>
        <end position="86"/>
    </location>
</feature>